<dbReference type="OrthoDB" id="9792139at2"/>
<protein>
    <submittedName>
        <fullName evidence="9">RagB/SusD family nutrient uptake outer membrane protein</fullName>
    </submittedName>
</protein>
<dbReference type="RefSeq" id="WP_119754927.1">
    <property type="nucleotide sequence ID" value="NZ_CP032382.1"/>
</dbReference>
<dbReference type="Pfam" id="PF07980">
    <property type="entry name" value="SusD_RagB"/>
    <property type="match status" value="1"/>
</dbReference>
<feature type="signal peptide" evidence="6">
    <location>
        <begin position="1"/>
        <end position="18"/>
    </location>
</feature>
<dbReference type="EMBL" id="CP032382">
    <property type="protein sequence ID" value="AYB31657.1"/>
    <property type="molecule type" value="Genomic_DNA"/>
</dbReference>
<proteinExistence type="inferred from homology"/>
<feature type="domain" description="RagB/SusD" evidence="7">
    <location>
        <begin position="308"/>
        <end position="470"/>
    </location>
</feature>
<keyword evidence="3 6" id="KW-0732">Signal</keyword>
<evidence type="ECO:0000256" key="6">
    <source>
        <dbReference type="SAM" id="SignalP"/>
    </source>
</evidence>
<dbReference type="KEGG" id="chk:D4L85_14270"/>
<feature type="chain" id="PRO_5017418174" evidence="6">
    <location>
        <begin position="19"/>
        <end position="495"/>
    </location>
</feature>
<name>A0A385SN20_9BACT</name>
<evidence type="ECO:0000256" key="2">
    <source>
        <dbReference type="ARBA" id="ARBA00006275"/>
    </source>
</evidence>
<dbReference type="CDD" id="cd08977">
    <property type="entry name" value="SusD"/>
    <property type="match status" value="1"/>
</dbReference>
<dbReference type="PROSITE" id="PS51257">
    <property type="entry name" value="PROKAR_LIPOPROTEIN"/>
    <property type="match status" value="1"/>
</dbReference>
<evidence type="ECO:0000259" key="7">
    <source>
        <dbReference type="Pfam" id="PF07980"/>
    </source>
</evidence>
<keyword evidence="5" id="KW-0998">Cell outer membrane</keyword>
<gene>
    <name evidence="9" type="ORF">D4L85_14270</name>
</gene>
<dbReference type="Pfam" id="PF14322">
    <property type="entry name" value="SusD-like_3"/>
    <property type="match status" value="1"/>
</dbReference>
<evidence type="ECO:0000313" key="9">
    <source>
        <dbReference type="EMBL" id="AYB31657.1"/>
    </source>
</evidence>
<evidence type="ECO:0000256" key="5">
    <source>
        <dbReference type="ARBA" id="ARBA00023237"/>
    </source>
</evidence>
<evidence type="ECO:0000256" key="3">
    <source>
        <dbReference type="ARBA" id="ARBA00022729"/>
    </source>
</evidence>
<dbReference type="Gene3D" id="1.25.40.390">
    <property type="match status" value="1"/>
</dbReference>
<keyword evidence="4" id="KW-0472">Membrane</keyword>
<comment type="similarity">
    <text evidence="2">Belongs to the SusD family.</text>
</comment>
<keyword evidence="10" id="KW-1185">Reference proteome</keyword>
<dbReference type="InterPro" id="IPR011990">
    <property type="entry name" value="TPR-like_helical_dom_sf"/>
</dbReference>
<accession>A0A385SN20</accession>
<dbReference type="InterPro" id="IPR033985">
    <property type="entry name" value="SusD-like_N"/>
</dbReference>
<feature type="domain" description="SusD-like N-terminal" evidence="8">
    <location>
        <begin position="64"/>
        <end position="221"/>
    </location>
</feature>
<reference evidence="10" key="1">
    <citation type="submission" date="2018-09" db="EMBL/GenBank/DDBJ databases">
        <title>Chryseolinea sp. KIS68-18 isolated from soil.</title>
        <authorList>
            <person name="Weon H.-Y."/>
            <person name="Kwon S.-W."/>
            <person name="Lee S.A."/>
        </authorList>
    </citation>
    <scope>NUCLEOTIDE SEQUENCE [LARGE SCALE GENOMIC DNA]</scope>
    <source>
        <strain evidence="10">KIS68-18</strain>
    </source>
</reference>
<dbReference type="AlphaFoldDB" id="A0A385SN20"/>
<comment type="subcellular location">
    <subcellularLocation>
        <location evidence="1">Cell outer membrane</location>
    </subcellularLocation>
</comment>
<dbReference type="InterPro" id="IPR012944">
    <property type="entry name" value="SusD_RagB_dom"/>
</dbReference>
<evidence type="ECO:0000256" key="1">
    <source>
        <dbReference type="ARBA" id="ARBA00004442"/>
    </source>
</evidence>
<dbReference type="Proteomes" id="UP000266183">
    <property type="component" value="Chromosome"/>
</dbReference>
<evidence type="ECO:0000259" key="8">
    <source>
        <dbReference type="Pfam" id="PF14322"/>
    </source>
</evidence>
<evidence type="ECO:0000256" key="4">
    <source>
        <dbReference type="ARBA" id="ARBA00023136"/>
    </source>
</evidence>
<evidence type="ECO:0000313" key="10">
    <source>
        <dbReference type="Proteomes" id="UP000266183"/>
    </source>
</evidence>
<organism evidence="9 10">
    <name type="scientific">Chryseolinea soli</name>
    <dbReference type="NCBI Taxonomy" id="2321403"/>
    <lineage>
        <taxon>Bacteria</taxon>
        <taxon>Pseudomonadati</taxon>
        <taxon>Bacteroidota</taxon>
        <taxon>Cytophagia</taxon>
        <taxon>Cytophagales</taxon>
        <taxon>Fulvivirgaceae</taxon>
        <taxon>Chryseolinea</taxon>
    </lineage>
</organism>
<dbReference type="SUPFAM" id="SSF48452">
    <property type="entry name" value="TPR-like"/>
    <property type="match status" value="1"/>
</dbReference>
<sequence>MKKINTLFLTGFILAVSACSDFLKEDLQGAYSSATFYKTESQATLALTGIYNAASFTTTDNALWVFGDVASDDAVRGGKPGDLIDIQYIDDFNYSRNNGILDRMWKRFYEGISRANYLLYYGSGIDMDVTRRERLLGEAKFLRAYFYFSLVNIFGEIPLKLNPPLNDSELYKPKVSVSDVYEQIEKDLNEAAAVLDESYTGADIGRATKGAAWGMLAKVYLYQEKWTEALNATAEVEAIGIYQLVPVYKNNFIDSTQNNVESIFEIQHLAGQSPLLGSYLNQYFSPVIYNGYVVNVPVQNFIDEFEVTDAAVVDPRLDYTVGREGQLWVNSEAYVPAWSPTGYLQKKHIQPLREGPVNNDGALNYVYMRYADILLIKAEALNELNRTNEALTPLNAVRKRARESYLYDVDLPGAGAVPTDLLPDIANTGQQGVRTAIRHERRVELGFEFHRFFDLMRYGKVVAEAALEGTGFSYDKNRYFLIPQSELDTNPAIDQ</sequence>
<dbReference type="GO" id="GO:0009279">
    <property type="term" value="C:cell outer membrane"/>
    <property type="evidence" value="ECO:0007669"/>
    <property type="project" value="UniProtKB-SubCell"/>
</dbReference>